<accession>U6H340</accession>
<dbReference type="OrthoDB" id="363718at2759"/>
<gene>
    <name evidence="1" type="ORF">EPH_0017380</name>
</gene>
<proteinExistence type="predicted"/>
<keyword evidence="2" id="KW-1185">Reference proteome</keyword>
<protein>
    <submittedName>
        <fullName evidence="1">Uncharacterized protein</fullName>
    </submittedName>
</protein>
<evidence type="ECO:0000313" key="2">
    <source>
        <dbReference type="Proteomes" id="UP000018201"/>
    </source>
</evidence>
<dbReference type="EMBL" id="HG694474">
    <property type="protein sequence ID" value="CDI85888.1"/>
    <property type="molecule type" value="Genomic_DNA"/>
</dbReference>
<sequence length="92" mass="10851">MKMKEIVFKEKLGYDQMGTEEIDTQEDNKFEGWKSTFDWVTRQHIEVETLSAFPLPARRDPVPKRVDVDVTVHNTENLKVISWIDPNEKVVF</sequence>
<evidence type="ECO:0000313" key="1">
    <source>
        <dbReference type="EMBL" id="CDI85888.1"/>
    </source>
</evidence>
<reference evidence="1" key="2">
    <citation type="submission" date="2013-10" db="EMBL/GenBank/DDBJ databases">
        <authorList>
            <person name="Aslett M."/>
        </authorList>
    </citation>
    <scope>NUCLEOTIDE SEQUENCE [LARGE SCALE GENOMIC DNA]</scope>
    <source>
        <strain evidence="1">Houghton</strain>
    </source>
</reference>
<reference evidence="1" key="1">
    <citation type="submission" date="2013-10" db="EMBL/GenBank/DDBJ databases">
        <title>Genomic analysis of the causative agents of coccidiosis in chickens.</title>
        <authorList>
            <person name="Reid A.J."/>
            <person name="Blake D."/>
            <person name="Billington K."/>
            <person name="Browne H."/>
            <person name="Dunn M."/>
            <person name="Hung S."/>
            <person name="Kawahara F."/>
            <person name="Miranda-Saavedra D."/>
            <person name="Mourier T."/>
            <person name="Nagra H."/>
            <person name="Otto T.D."/>
            <person name="Rawlings N."/>
            <person name="Sanchez A."/>
            <person name="Sanders M."/>
            <person name="Subramaniam C."/>
            <person name="Tay Y."/>
            <person name="Dear P."/>
            <person name="Doerig C."/>
            <person name="Gruber A."/>
            <person name="Parkinson J."/>
            <person name="Shirley M."/>
            <person name="Wan K.L."/>
            <person name="Berriman M."/>
            <person name="Tomley F."/>
            <person name="Pain A."/>
        </authorList>
    </citation>
    <scope>NUCLEOTIDE SEQUENCE [LARGE SCALE GENOMIC DNA]</scope>
    <source>
        <strain evidence="1">Houghton</strain>
    </source>
</reference>
<organism evidence="1 2">
    <name type="scientific">Eimeria praecox</name>
    <dbReference type="NCBI Taxonomy" id="51316"/>
    <lineage>
        <taxon>Eukaryota</taxon>
        <taxon>Sar</taxon>
        <taxon>Alveolata</taxon>
        <taxon>Apicomplexa</taxon>
        <taxon>Conoidasida</taxon>
        <taxon>Coccidia</taxon>
        <taxon>Eucoccidiorida</taxon>
        <taxon>Eimeriorina</taxon>
        <taxon>Eimeriidae</taxon>
        <taxon>Eimeria</taxon>
    </lineage>
</organism>
<name>U6H340_9EIME</name>
<dbReference type="AlphaFoldDB" id="U6H340"/>
<dbReference type="VEuPathDB" id="ToxoDB:EPH_0017380"/>
<dbReference type="Proteomes" id="UP000018201">
    <property type="component" value="Unassembled WGS sequence"/>
</dbReference>